<protein>
    <submittedName>
        <fullName evidence="5">DNA-binding protein HU-beta</fullName>
    </submittedName>
</protein>
<gene>
    <name evidence="5" type="ORF">SAMN05216313_13013</name>
</gene>
<evidence type="ECO:0000256" key="2">
    <source>
        <dbReference type="ARBA" id="ARBA00023067"/>
    </source>
</evidence>
<dbReference type="GO" id="GO:0003677">
    <property type="term" value="F:DNA binding"/>
    <property type="evidence" value="ECO:0007669"/>
    <property type="project" value="UniProtKB-KW"/>
</dbReference>
<dbReference type="PANTHER" id="PTHR33175">
    <property type="entry name" value="DNA-BINDING PROTEIN HU"/>
    <property type="match status" value="1"/>
</dbReference>
<dbReference type="EMBL" id="FOIM01000030">
    <property type="protein sequence ID" value="SEU09543.1"/>
    <property type="molecule type" value="Genomic_DNA"/>
</dbReference>
<name>A0A1I0JH54_9FIRM</name>
<dbReference type="Proteomes" id="UP000198508">
    <property type="component" value="Unassembled WGS sequence"/>
</dbReference>
<dbReference type="SMART" id="SM00411">
    <property type="entry name" value="BHL"/>
    <property type="match status" value="1"/>
</dbReference>
<dbReference type="PRINTS" id="PR01727">
    <property type="entry name" value="DNABINDINGHU"/>
</dbReference>
<dbReference type="STRING" id="460384.SAMN05216313_13013"/>
<evidence type="ECO:0000256" key="1">
    <source>
        <dbReference type="ARBA" id="ARBA00010529"/>
    </source>
</evidence>
<dbReference type="AlphaFoldDB" id="A0A1I0JH54"/>
<sequence>MLNKNEFAVLIAQRTGSSHKEAKAFLDAFCAELGDVLAAGETVQLTGTGTFTVRETPAHTGFNPMTKQPIAVAAKKSPVFKAGKHLKEKVNGTKD</sequence>
<evidence type="ECO:0000313" key="5">
    <source>
        <dbReference type="EMBL" id="SEU09543.1"/>
    </source>
</evidence>
<dbReference type="GO" id="GO:0030261">
    <property type="term" value="P:chromosome condensation"/>
    <property type="evidence" value="ECO:0007669"/>
    <property type="project" value="UniProtKB-KW"/>
</dbReference>
<dbReference type="GO" id="GO:0030527">
    <property type="term" value="F:structural constituent of chromatin"/>
    <property type="evidence" value="ECO:0007669"/>
    <property type="project" value="InterPro"/>
</dbReference>
<dbReference type="Gene3D" id="4.10.520.10">
    <property type="entry name" value="IHF-like DNA-binding proteins"/>
    <property type="match status" value="1"/>
</dbReference>
<proteinExistence type="inferred from homology"/>
<dbReference type="SUPFAM" id="SSF47729">
    <property type="entry name" value="IHF-like DNA-binding proteins"/>
    <property type="match status" value="1"/>
</dbReference>
<dbReference type="Pfam" id="PF00216">
    <property type="entry name" value="Bac_DNA_binding"/>
    <property type="match status" value="1"/>
</dbReference>
<keyword evidence="6" id="KW-1185">Reference proteome</keyword>
<dbReference type="InterPro" id="IPR010992">
    <property type="entry name" value="IHF-like_DNA-bd_dom_sf"/>
</dbReference>
<dbReference type="PANTHER" id="PTHR33175:SF3">
    <property type="entry name" value="DNA-BINDING PROTEIN HU-BETA"/>
    <property type="match status" value="1"/>
</dbReference>
<evidence type="ECO:0000256" key="4">
    <source>
        <dbReference type="RuleBase" id="RU003939"/>
    </source>
</evidence>
<dbReference type="InterPro" id="IPR000119">
    <property type="entry name" value="Hist_DNA-bd"/>
</dbReference>
<dbReference type="CDD" id="cd13831">
    <property type="entry name" value="HU"/>
    <property type="match status" value="1"/>
</dbReference>
<dbReference type="GO" id="GO:0005829">
    <property type="term" value="C:cytosol"/>
    <property type="evidence" value="ECO:0007669"/>
    <property type="project" value="TreeGrafter"/>
</dbReference>
<evidence type="ECO:0000256" key="3">
    <source>
        <dbReference type="ARBA" id="ARBA00023125"/>
    </source>
</evidence>
<keyword evidence="2" id="KW-0226">DNA condensation</keyword>
<comment type="similarity">
    <text evidence="1 4">Belongs to the bacterial histone-like protein family.</text>
</comment>
<reference evidence="6" key="1">
    <citation type="submission" date="2016-10" db="EMBL/GenBank/DDBJ databases">
        <authorList>
            <person name="Varghese N."/>
            <person name="Submissions S."/>
        </authorList>
    </citation>
    <scope>NUCLEOTIDE SEQUENCE [LARGE SCALE GENOMIC DNA]</scope>
    <source>
        <strain evidence="6">NLAE-zl-G277</strain>
    </source>
</reference>
<dbReference type="RefSeq" id="WP_092369031.1">
    <property type="nucleotide sequence ID" value="NZ_FOIM01000030.1"/>
</dbReference>
<organism evidence="5 6">
    <name type="scientific">Enterocloster lavalensis</name>
    <dbReference type="NCBI Taxonomy" id="460384"/>
    <lineage>
        <taxon>Bacteria</taxon>
        <taxon>Bacillati</taxon>
        <taxon>Bacillota</taxon>
        <taxon>Clostridia</taxon>
        <taxon>Lachnospirales</taxon>
        <taxon>Lachnospiraceae</taxon>
        <taxon>Enterocloster</taxon>
    </lineage>
</organism>
<accession>A0A1I0JH54</accession>
<evidence type="ECO:0000313" key="6">
    <source>
        <dbReference type="Proteomes" id="UP000198508"/>
    </source>
</evidence>
<keyword evidence="3 5" id="KW-0238">DNA-binding</keyword>